<sequence length="58" mass="7058">MRPTFFEELKGMKRNNEFREMILMQAAKKMLADKKKKSRLQRLLTRTNKVKTIPKCWD</sequence>
<evidence type="ECO:0000313" key="2">
    <source>
        <dbReference type="Proteomes" id="UP001652445"/>
    </source>
</evidence>
<protein>
    <submittedName>
        <fullName evidence="1">Uncharacterized protein</fullName>
    </submittedName>
</protein>
<accession>A0ABT2ULK5</accession>
<dbReference type="RefSeq" id="WP_179097527.1">
    <property type="nucleotide sequence ID" value="NZ_JAOQIO010000094.1"/>
</dbReference>
<name>A0ABT2ULK5_9BACL</name>
<proteinExistence type="predicted"/>
<comment type="caution">
    <text evidence="1">The sequence shown here is derived from an EMBL/GenBank/DDBJ whole genome shotgun (WGS) entry which is preliminary data.</text>
</comment>
<dbReference type="Proteomes" id="UP001652445">
    <property type="component" value="Unassembled WGS sequence"/>
</dbReference>
<dbReference type="EMBL" id="JAOQIO010000094">
    <property type="protein sequence ID" value="MCU6795457.1"/>
    <property type="molecule type" value="Genomic_DNA"/>
</dbReference>
<organism evidence="1 2">
    <name type="scientific">Paenibacillus baimaensis</name>
    <dbReference type="NCBI Taxonomy" id="2982185"/>
    <lineage>
        <taxon>Bacteria</taxon>
        <taxon>Bacillati</taxon>
        <taxon>Bacillota</taxon>
        <taxon>Bacilli</taxon>
        <taxon>Bacillales</taxon>
        <taxon>Paenibacillaceae</taxon>
        <taxon>Paenibacillus</taxon>
    </lineage>
</organism>
<keyword evidence="2" id="KW-1185">Reference proteome</keyword>
<evidence type="ECO:0000313" key="1">
    <source>
        <dbReference type="EMBL" id="MCU6795457.1"/>
    </source>
</evidence>
<gene>
    <name evidence="1" type="ORF">OB236_25420</name>
</gene>
<reference evidence="1 2" key="1">
    <citation type="submission" date="2022-09" db="EMBL/GenBank/DDBJ databases">
        <authorList>
            <person name="Han X.L."/>
            <person name="Wang Q."/>
            <person name="Lu T."/>
        </authorList>
    </citation>
    <scope>NUCLEOTIDE SEQUENCE [LARGE SCALE GENOMIC DNA]</scope>
    <source>
        <strain evidence="1 2">WQ 127069</strain>
    </source>
</reference>